<name>A0A6B0U782_IXORI</name>
<protein>
    <submittedName>
        <fullName evidence="1">Uncharacterized protein</fullName>
    </submittedName>
</protein>
<reference evidence="1" key="1">
    <citation type="submission" date="2019-12" db="EMBL/GenBank/DDBJ databases">
        <title>An insight into the sialome of adult female Ixodes ricinus ticks feeding for 6 days.</title>
        <authorList>
            <person name="Perner J."/>
            <person name="Ribeiro J.M.C."/>
        </authorList>
    </citation>
    <scope>NUCLEOTIDE SEQUENCE</scope>
    <source>
        <strain evidence="1">Semi-engorged</strain>
        <tissue evidence="1">Salivary glands</tissue>
    </source>
</reference>
<proteinExistence type="predicted"/>
<organism evidence="1">
    <name type="scientific">Ixodes ricinus</name>
    <name type="common">Common tick</name>
    <name type="synonym">Acarus ricinus</name>
    <dbReference type="NCBI Taxonomy" id="34613"/>
    <lineage>
        <taxon>Eukaryota</taxon>
        <taxon>Metazoa</taxon>
        <taxon>Ecdysozoa</taxon>
        <taxon>Arthropoda</taxon>
        <taxon>Chelicerata</taxon>
        <taxon>Arachnida</taxon>
        <taxon>Acari</taxon>
        <taxon>Parasitiformes</taxon>
        <taxon>Ixodida</taxon>
        <taxon>Ixodoidea</taxon>
        <taxon>Ixodidae</taxon>
        <taxon>Ixodinae</taxon>
        <taxon>Ixodes</taxon>
    </lineage>
</organism>
<dbReference type="AlphaFoldDB" id="A0A6B0U782"/>
<accession>A0A6B0U782</accession>
<sequence length="101" mass="11663">MDTYLIRKMVCWDILTVFFRGTDVVCFAVPRCYRACFCFCDCRRLRNAFRFCVERIVCWGRRLSAPCARSLAAFVAPSLVSRSGRRRVVWGPVASLRFHGG</sequence>
<evidence type="ECO:0000313" key="1">
    <source>
        <dbReference type="EMBL" id="MXU88359.1"/>
    </source>
</evidence>
<dbReference type="EMBL" id="GIFC01006276">
    <property type="protein sequence ID" value="MXU88359.1"/>
    <property type="molecule type" value="Transcribed_RNA"/>
</dbReference>